<gene>
    <name evidence="2" type="ORF">D1632_00215</name>
</gene>
<dbReference type="Proteomes" id="UP000267524">
    <property type="component" value="Unassembled WGS sequence"/>
</dbReference>
<feature type="compositionally biased region" description="Basic residues" evidence="1">
    <location>
        <begin position="1"/>
        <end position="11"/>
    </location>
</feature>
<protein>
    <submittedName>
        <fullName evidence="2">Uncharacterized protein</fullName>
    </submittedName>
</protein>
<name>A0A3M7LGR5_9FLAO</name>
<dbReference type="EMBL" id="QWIV01000003">
    <property type="protein sequence ID" value="RMZ61270.1"/>
    <property type="molecule type" value="Genomic_DNA"/>
</dbReference>
<sequence>MDKKTDKRPRSRGLSNLQSAGEYLQKTVNEKNVEFSTENNIPFSFTLDRNLVLFIKELVLKQINASVENYHFNESSAVREGIKLLREISPVKQRPDEIGNPTKKGRKSTAAEGVIKVNTSFLISESDREYIYNFIYEEQKGGGRFTKEEFFVLVVKRLEQKYKMKFQEYKKRP</sequence>
<evidence type="ECO:0000313" key="2">
    <source>
        <dbReference type="EMBL" id="RMZ61270.1"/>
    </source>
</evidence>
<dbReference type="AlphaFoldDB" id="A0A3M7LGR5"/>
<reference evidence="2 3" key="1">
    <citation type="submission" date="2018-08" db="EMBL/GenBank/DDBJ databases">
        <title>Chryseobacterium nematophagum: a novel matrix digesting pathogen of nematodes.</title>
        <authorList>
            <person name="Page A."/>
            <person name="Roberts M."/>
            <person name="Felix M.-A."/>
            <person name="Weir W."/>
        </authorList>
    </citation>
    <scope>NUCLEOTIDE SEQUENCE [LARGE SCALE GENOMIC DNA]</scope>
    <source>
        <strain evidence="2 3">JUb275</strain>
    </source>
</reference>
<keyword evidence="3" id="KW-1185">Reference proteome</keyword>
<feature type="region of interest" description="Disordered" evidence="1">
    <location>
        <begin position="1"/>
        <end position="20"/>
    </location>
</feature>
<dbReference type="RefSeq" id="WP_122545264.1">
    <property type="nucleotide sequence ID" value="NZ_QWIV01000003.1"/>
</dbReference>
<evidence type="ECO:0000313" key="3">
    <source>
        <dbReference type="Proteomes" id="UP000267524"/>
    </source>
</evidence>
<proteinExistence type="predicted"/>
<comment type="caution">
    <text evidence="2">The sequence shown here is derived from an EMBL/GenBank/DDBJ whole genome shotgun (WGS) entry which is preliminary data.</text>
</comment>
<evidence type="ECO:0000256" key="1">
    <source>
        <dbReference type="SAM" id="MobiDB-lite"/>
    </source>
</evidence>
<organism evidence="2 3">
    <name type="scientific">Chryseobacterium nematophagum</name>
    <dbReference type="NCBI Taxonomy" id="2305228"/>
    <lineage>
        <taxon>Bacteria</taxon>
        <taxon>Pseudomonadati</taxon>
        <taxon>Bacteroidota</taxon>
        <taxon>Flavobacteriia</taxon>
        <taxon>Flavobacteriales</taxon>
        <taxon>Weeksellaceae</taxon>
        <taxon>Chryseobacterium group</taxon>
        <taxon>Chryseobacterium</taxon>
    </lineage>
</organism>
<accession>A0A3M7LGR5</accession>